<reference evidence="4 5" key="1">
    <citation type="submission" date="2021-01" db="EMBL/GenBank/DDBJ databases">
        <title>Genome public.</title>
        <authorList>
            <person name="Liu C."/>
            <person name="Sun Q."/>
        </authorList>
    </citation>
    <scope>NUCLEOTIDE SEQUENCE [LARGE SCALE GENOMIC DNA]</scope>
    <source>
        <strain evidence="4 5">YIM B02564</strain>
    </source>
</reference>
<keyword evidence="2" id="KW-0472">Membrane</keyword>
<feature type="domain" description="Glycosyl transferase family 51" evidence="3">
    <location>
        <begin position="90"/>
        <end position="164"/>
    </location>
</feature>
<evidence type="ECO:0000313" key="5">
    <source>
        <dbReference type="Proteomes" id="UP000623967"/>
    </source>
</evidence>
<dbReference type="Proteomes" id="UP000623967">
    <property type="component" value="Unassembled WGS sequence"/>
</dbReference>
<gene>
    <name evidence="4" type="ORF">JK635_06390</name>
</gene>
<feature type="non-terminal residue" evidence="4">
    <location>
        <position position="169"/>
    </location>
</feature>
<dbReference type="InterPro" id="IPR050396">
    <property type="entry name" value="Glycosyltr_51/Transpeptidase"/>
</dbReference>
<keyword evidence="5" id="KW-1185">Reference proteome</keyword>
<sequence>MEHQTPAAKRMEAARRLARRIIGYFNGVIAPGVSRSERARSAAKALGASAAIVFVLLFFYTLLLIPFTPGISDIRKAKADQPSVLMSIDGKRIATFRRSNREWVPLAKISPNVVKALIATEDRRFYEHHGIDLRRTVASVAYTLAGDTQGGSTLTQQLARNLYPEEIGR</sequence>
<accession>A0ABS1TKN0</accession>
<keyword evidence="1" id="KW-0808">Transferase</keyword>
<name>A0ABS1TKN0_9BACI</name>
<evidence type="ECO:0000256" key="2">
    <source>
        <dbReference type="SAM" id="Phobius"/>
    </source>
</evidence>
<proteinExistence type="predicted"/>
<dbReference type="Pfam" id="PF00912">
    <property type="entry name" value="Transgly"/>
    <property type="match status" value="1"/>
</dbReference>
<dbReference type="PANTHER" id="PTHR32282:SF33">
    <property type="entry name" value="PEPTIDOGLYCAN GLYCOSYLTRANSFERASE"/>
    <property type="match status" value="1"/>
</dbReference>
<dbReference type="EMBL" id="JAESWB010000114">
    <property type="protein sequence ID" value="MBL4951856.1"/>
    <property type="molecule type" value="Genomic_DNA"/>
</dbReference>
<protein>
    <submittedName>
        <fullName evidence="4">Transglycosylase domain-containing protein</fullName>
    </submittedName>
</protein>
<organism evidence="4 5">
    <name type="scientific">Neobacillus paridis</name>
    <dbReference type="NCBI Taxonomy" id="2803862"/>
    <lineage>
        <taxon>Bacteria</taxon>
        <taxon>Bacillati</taxon>
        <taxon>Bacillota</taxon>
        <taxon>Bacilli</taxon>
        <taxon>Bacillales</taxon>
        <taxon>Bacillaceae</taxon>
        <taxon>Neobacillus</taxon>
    </lineage>
</organism>
<feature type="transmembrane region" description="Helical" evidence="2">
    <location>
        <begin position="45"/>
        <end position="67"/>
    </location>
</feature>
<dbReference type="SUPFAM" id="SSF53955">
    <property type="entry name" value="Lysozyme-like"/>
    <property type="match status" value="1"/>
</dbReference>
<evidence type="ECO:0000256" key="1">
    <source>
        <dbReference type="ARBA" id="ARBA00022679"/>
    </source>
</evidence>
<dbReference type="PANTHER" id="PTHR32282">
    <property type="entry name" value="BINDING PROTEIN TRANSPEPTIDASE, PUTATIVE-RELATED"/>
    <property type="match status" value="1"/>
</dbReference>
<dbReference type="Gene3D" id="1.10.3810.10">
    <property type="entry name" value="Biosynthetic peptidoglycan transglycosylase-like"/>
    <property type="match status" value="1"/>
</dbReference>
<dbReference type="InterPro" id="IPR036950">
    <property type="entry name" value="PBP_transglycosylase"/>
</dbReference>
<evidence type="ECO:0000313" key="4">
    <source>
        <dbReference type="EMBL" id="MBL4951856.1"/>
    </source>
</evidence>
<comment type="caution">
    <text evidence="4">The sequence shown here is derived from an EMBL/GenBank/DDBJ whole genome shotgun (WGS) entry which is preliminary data.</text>
</comment>
<keyword evidence="2" id="KW-0812">Transmembrane</keyword>
<keyword evidence="2" id="KW-1133">Transmembrane helix</keyword>
<evidence type="ECO:0000259" key="3">
    <source>
        <dbReference type="Pfam" id="PF00912"/>
    </source>
</evidence>
<dbReference type="InterPro" id="IPR023346">
    <property type="entry name" value="Lysozyme-like_dom_sf"/>
</dbReference>
<dbReference type="InterPro" id="IPR001264">
    <property type="entry name" value="Glyco_trans_51"/>
</dbReference>